<dbReference type="EnsemblPlants" id="Pp3c8_22400V3.3">
    <property type="protein sequence ID" value="PAC:32964142.CDS.1"/>
    <property type="gene ID" value="Pp3c8_22400"/>
</dbReference>
<dbReference type="EnsemblPlants" id="Pp3c8_22400V3.9">
    <property type="protein sequence ID" value="PAC:32964148.CDS.1"/>
    <property type="gene ID" value="Pp3c8_22400"/>
</dbReference>
<reference evidence="3" key="3">
    <citation type="submission" date="2020-12" db="UniProtKB">
        <authorList>
            <consortium name="EnsemblPlants"/>
        </authorList>
    </citation>
    <scope>IDENTIFICATION</scope>
</reference>
<feature type="region of interest" description="Disordered" evidence="1">
    <location>
        <begin position="63"/>
        <end position="87"/>
    </location>
</feature>
<reference evidence="2 4" key="1">
    <citation type="journal article" date="2008" name="Science">
        <title>The Physcomitrella genome reveals evolutionary insights into the conquest of land by plants.</title>
        <authorList>
            <person name="Rensing S."/>
            <person name="Lang D."/>
            <person name="Zimmer A."/>
            <person name="Terry A."/>
            <person name="Salamov A."/>
            <person name="Shapiro H."/>
            <person name="Nishiyama T."/>
            <person name="Perroud P.-F."/>
            <person name="Lindquist E."/>
            <person name="Kamisugi Y."/>
            <person name="Tanahashi T."/>
            <person name="Sakakibara K."/>
            <person name="Fujita T."/>
            <person name="Oishi K."/>
            <person name="Shin-I T."/>
            <person name="Kuroki Y."/>
            <person name="Toyoda A."/>
            <person name="Suzuki Y."/>
            <person name="Hashimoto A."/>
            <person name="Yamaguchi K."/>
            <person name="Sugano A."/>
            <person name="Kohara Y."/>
            <person name="Fujiyama A."/>
            <person name="Anterola A."/>
            <person name="Aoki S."/>
            <person name="Ashton N."/>
            <person name="Barbazuk W.B."/>
            <person name="Barker E."/>
            <person name="Bennetzen J."/>
            <person name="Bezanilla M."/>
            <person name="Blankenship R."/>
            <person name="Cho S.H."/>
            <person name="Dutcher S."/>
            <person name="Estelle M."/>
            <person name="Fawcett J.A."/>
            <person name="Gundlach H."/>
            <person name="Hanada K."/>
            <person name="Heyl A."/>
            <person name="Hicks K.A."/>
            <person name="Hugh J."/>
            <person name="Lohr M."/>
            <person name="Mayer K."/>
            <person name="Melkozernov A."/>
            <person name="Murata T."/>
            <person name="Nelson D."/>
            <person name="Pils B."/>
            <person name="Prigge M."/>
            <person name="Reiss B."/>
            <person name="Renner T."/>
            <person name="Rombauts S."/>
            <person name="Rushton P."/>
            <person name="Sanderfoot A."/>
            <person name="Schween G."/>
            <person name="Shiu S.-H."/>
            <person name="Stueber K."/>
            <person name="Theodoulou F.L."/>
            <person name="Tu H."/>
            <person name="Van de Peer Y."/>
            <person name="Verrier P.J."/>
            <person name="Waters E."/>
            <person name="Wood A."/>
            <person name="Yang L."/>
            <person name="Cove D."/>
            <person name="Cuming A."/>
            <person name="Hasebe M."/>
            <person name="Lucas S."/>
            <person name="Mishler D.B."/>
            <person name="Reski R."/>
            <person name="Grigoriev I."/>
            <person name="Quatrano R.S."/>
            <person name="Boore J.L."/>
        </authorList>
    </citation>
    <scope>NUCLEOTIDE SEQUENCE [LARGE SCALE GENOMIC DNA]</scope>
    <source>
        <strain evidence="3 4">cv. Gransden 2004</strain>
    </source>
</reference>
<feature type="region of interest" description="Disordered" evidence="1">
    <location>
        <begin position="1"/>
        <end position="30"/>
    </location>
</feature>
<dbReference type="Gramene" id="Pp3c8_22400V3.1">
    <property type="protein sequence ID" value="PAC:32964140.CDS.1"/>
    <property type="gene ID" value="Pp3c8_22400"/>
</dbReference>
<dbReference type="Gramene" id="Pp3c8_22400V3.8">
    <property type="protein sequence ID" value="PAC:32964147.CDS.1"/>
    <property type="gene ID" value="Pp3c8_22400"/>
</dbReference>
<dbReference type="AlphaFoldDB" id="A0A2K1K8D4"/>
<gene>
    <name evidence="3" type="primary">LOC112285987</name>
    <name evidence="2" type="ORF">PHYPA_011932</name>
</gene>
<dbReference type="EnsemblPlants" id="Pp3c8_22400V3.6">
    <property type="protein sequence ID" value="PAC:32964145.CDS.1"/>
    <property type="gene ID" value="Pp3c8_22400"/>
</dbReference>
<sequence length="251" mass="27789">MAGLQTQQQGLSGSKPYQSSSSNSKASGLAASKVIYKRRRAARRVPTTILETSCQDFRDAVQKLTGFHRPKPANSAKQQQSKTVPGYLDEDRLDDYKDAEAEPQVHNSPQSVLPDSTSELPNSEFFQHFLRSNMAPSKHVDQDRAKFDAASLRGARFPPYPNVPASVRGAPYGFFGGPSRTTMPMLWEGMGSDFMSSIANFQDPSLAPNPYLIALENQLLAKFARRMQTAASNPLDPWYPMEDNMPPSMRA</sequence>
<dbReference type="RefSeq" id="XP_024383198.1">
    <property type="nucleotide sequence ID" value="XM_024527430.2"/>
</dbReference>
<dbReference type="Proteomes" id="UP000006727">
    <property type="component" value="Chromosome 8"/>
</dbReference>
<dbReference type="RefSeq" id="XP_024383200.1">
    <property type="nucleotide sequence ID" value="XM_024527432.2"/>
</dbReference>
<dbReference type="Gramene" id="Pp3c8_22400V3.3">
    <property type="protein sequence ID" value="PAC:32964142.CDS.1"/>
    <property type="gene ID" value="Pp3c8_22400"/>
</dbReference>
<dbReference type="Gramene" id="Pp3c8_22400V3.5">
    <property type="protein sequence ID" value="PAC:32964144.CDS.1"/>
    <property type="gene ID" value="Pp3c8_22400"/>
</dbReference>
<dbReference type="PaxDb" id="3218-PP1S134_155V6.2"/>
<evidence type="ECO:0000313" key="2">
    <source>
        <dbReference type="EMBL" id="PNR50035.1"/>
    </source>
</evidence>
<dbReference type="EnsemblPlants" id="Pp3c8_22400V3.2">
    <property type="protein sequence ID" value="PAC:32964141.CDS.1"/>
    <property type="gene ID" value="Pp3c8_22400"/>
</dbReference>
<dbReference type="RefSeq" id="XP_024383199.1">
    <property type="nucleotide sequence ID" value="XM_024527431.2"/>
</dbReference>
<dbReference type="RefSeq" id="XP_024383197.1">
    <property type="nucleotide sequence ID" value="XM_024527429.2"/>
</dbReference>
<dbReference type="EnsemblPlants" id="Pp3c8_22400V3.7">
    <property type="protein sequence ID" value="PAC:32964146.CDS.1"/>
    <property type="gene ID" value="Pp3c8_22400"/>
</dbReference>
<evidence type="ECO:0000313" key="4">
    <source>
        <dbReference type="Proteomes" id="UP000006727"/>
    </source>
</evidence>
<keyword evidence="4" id="KW-1185">Reference proteome</keyword>
<dbReference type="EnsemblPlants" id="Pp3c8_22400V3.4">
    <property type="protein sequence ID" value="PAC:32964143.CDS.1"/>
    <property type="gene ID" value="Pp3c8_22400"/>
</dbReference>
<dbReference type="EnsemblPlants" id="Pp3c8_22400V3.5">
    <property type="protein sequence ID" value="PAC:32964144.CDS.1"/>
    <property type="gene ID" value="Pp3c8_22400"/>
</dbReference>
<dbReference type="Gramene" id="Pp3c8_22400V3.4">
    <property type="protein sequence ID" value="PAC:32964143.CDS.1"/>
    <property type="gene ID" value="Pp3c8_22400"/>
</dbReference>
<evidence type="ECO:0000313" key="3">
    <source>
        <dbReference type="EnsemblPlants" id="PAC:32964140.CDS.1"/>
    </source>
</evidence>
<protein>
    <submittedName>
        <fullName evidence="2 3">Uncharacterized protein</fullName>
    </submittedName>
</protein>
<dbReference type="Gramene" id="Pp3c8_22400V3.9">
    <property type="protein sequence ID" value="PAC:32964148.CDS.1"/>
    <property type="gene ID" value="Pp3c8_22400"/>
</dbReference>
<dbReference type="EMBL" id="ABEU02000008">
    <property type="protein sequence ID" value="PNR50035.1"/>
    <property type="molecule type" value="Genomic_DNA"/>
</dbReference>
<dbReference type="EnsemblPlants" id="Pp3c8_22400V3.8">
    <property type="protein sequence ID" value="PAC:32964147.CDS.1"/>
    <property type="gene ID" value="Pp3c8_22400"/>
</dbReference>
<dbReference type="GeneID" id="112285987"/>
<name>A0A2K1K8D4_PHYPA</name>
<dbReference type="RefSeq" id="XP_024383201.1">
    <property type="nucleotide sequence ID" value="XM_024527433.2"/>
</dbReference>
<proteinExistence type="predicted"/>
<dbReference type="EnsemblPlants" id="Pp3c8_22400V3.1">
    <property type="protein sequence ID" value="PAC:32964140.CDS.1"/>
    <property type="gene ID" value="Pp3c8_22400"/>
</dbReference>
<accession>A0A2K1K8D4</accession>
<reference evidence="2 4" key="2">
    <citation type="journal article" date="2018" name="Plant J.">
        <title>The Physcomitrella patens chromosome-scale assembly reveals moss genome structure and evolution.</title>
        <authorList>
            <person name="Lang D."/>
            <person name="Ullrich K.K."/>
            <person name="Murat F."/>
            <person name="Fuchs J."/>
            <person name="Jenkins J."/>
            <person name="Haas F.B."/>
            <person name="Piednoel M."/>
            <person name="Gundlach H."/>
            <person name="Van Bel M."/>
            <person name="Meyberg R."/>
            <person name="Vives C."/>
            <person name="Morata J."/>
            <person name="Symeonidi A."/>
            <person name="Hiss M."/>
            <person name="Muchero W."/>
            <person name="Kamisugi Y."/>
            <person name="Saleh O."/>
            <person name="Blanc G."/>
            <person name="Decker E.L."/>
            <person name="van Gessel N."/>
            <person name="Grimwood J."/>
            <person name="Hayes R.D."/>
            <person name="Graham S.W."/>
            <person name="Gunter L.E."/>
            <person name="McDaniel S.F."/>
            <person name="Hoernstein S.N.W."/>
            <person name="Larsson A."/>
            <person name="Li F.W."/>
            <person name="Perroud P.F."/>
            <person name="Phillips J."/>
            <person name="Ranjan P."/>
            <person name="Rokshar D.S."/>
            <person name="Rothfels C.J."/>
            <person name="Schneider L."/>
            <person name="Shu S."/>
            <person name="Stevenson D.W."/>
            <person name="Thummler F."/>
            <person name="Tillich M."/>
            <person name="Villarreal Aguilar J.C."/>
            <person name="Widiez T."/>
            <person name="Wong G.K."/>
            <person name="Wymore A."/>
            <person name="Zhang Y."/>
            <person name="Zimmer A.D."/>
            <person name="Quatrano R.S."/>
            <person name="Mayer K.F.X."/>
            <person name="Goodstein D."/>
            <person name="Casacuberta J.M."/>
            <person name="Vandepoele K."/>
            <person name="Reski R."/>
            <person name="Cuming A.C."/>
            <person name="Tuskan G.A."/>
            <person name="Maumus F."/>
            <person name="Salse J."/>
            <person name="Schmutz J."/>
            <person name="Rensing S.A."/>
        </authorList>
    </citation>
    <scope>NUCLEOTIDE SEQUENCE [LARGE SCALE GENOMIC DNA]</scope>
    <source>
        <strain evidence="3 4">cv. Gransden 2004</strain>
    </source>
</reference>
<dbReference type="OrthoDB" id="1726347at2759"/>
<organism evidence="2">
    <name type="scientific">Physcomitrium patens</name>
    <name type="common">Spreading-leaved earth moss</name>
    <name type="synonym">Physcomitrella patens</name>
    <dbReference type="NCBI Taxonomy" id="3218"/>
    <lineage>
        <taxon>Eukaryota</taxon>
        <taxon>Viridiplantae</taxon>
        <taxon>Streptophyta</taxon>
        <taxon>Embryophyta</taxon>
        <taxon>Bryophyta</taxon>
        <taxon>Bryophytina</taxon>
        <taxon>Bryopsida</taxon>
        <taxon>Funariidae</taxon>
        <taxon>Funariales</taxon>
        <taxon>Funariaceae</taxon>
        <taxon>Physcomitrium</taxon>
    </lineage>
</organism>
<dbReference type="Gramene" id="Pp3c8_22400V3.2">
    <property type="protein sequence ID" value="PAC:32964141.CDS.1"/>
    <property type="gene ID" value="Pp3c8_22400"/>
</dbReference>
<dbReference type="KEGG" id="ppp:112285987"/>
<evidence type="ECO:0000256" key="1">
    <source>
        <dbReference type="SAM" id="MobiDB-lite"/>
    </source>
</evidence>
<dbReference type="Gramene" id="Pp3c8_22400V3.6">
    <property type="protein sequence ID" value="PAC:32964145.CDS.1"/>
    <property type="gene ID" value="Pp3c8_22400"/>
</dbReference>
<dbReference type="Gramene" id="Pp3c8_22400V3.7">
    <property type="protein sequence ID" value="PAC:32964146.CDS.1"/>
    <property type="gene ID" value="Pp3c8_22400"/>
</dbReference>